<dbReference type="Proteomes" id="UP001526143">
    <property type="component" value="Unassembled WGS sequence"/>
</dbReference>
<protein>
    <submittedName>
        <fullName evidence="1">Uncharacterized protein</fullName>
    </submittedName>
</protein>
<comment type="caution">
    <text evidence="1">The sequence shown here is derived from an EMBL/GenBank/DDBJ whole genome shotgun (WGS) entry which is preliminary data.</text>
</comment>
<reference evidence="1 2" key="1">
    <citation type="submission" date="2022-10" db="EMBL/GenBank/DDBJ databases">
        <title>Identification of biosynthetic pathway for the production of the potent trypsin inhibitor radiosumin.</title>
        <authorList>
            <person name="Fewer D.P."/>
            <person name="Delbaje E."/>
            <person name="Ouyang X."/>
            <person name="Agostino P.D."/>
            <person name="Wahlsten M."/>
            <person name="Jokela J."/>
            <person name="Permi P."/>
            <person name="Haapaniemi E."/>
            <person name="Koistinen H."/>
        </authorList>
    </citation>
    <scope>NUCLEOTIDE SEQUENCE [LARGE SCALE GENOMIC DNA]</scope>
    <source>
        <strain evidence="1 2">NIES-515</strain>
    </source>
</reference>
<name>A0ABT3AUD2_9CYAN</name>
<organism evidence="1 2">
    <name type="scientific">Plectonema radiosum NIES-515</name>
    <dbReference type="NCBI Taxonomy" id="2986073"/>
    <lineage>
        <taxon>Bacteria</taxon>
        <taxon>Bacillati</taxon>
        <taxon>Cyanobacteriota</taxon>
        <taxon>Cyanophyceae</taxon>
        <taxon>Oscillatoriophycideae</taxon>
        <taxon>Oscillatoriales</taxon>
        <taxon>Microcoleaceae</taxon>
        <taxon>Plectonema</taxon>
    </lineage>
</organism>
<evidence type="ECO:0000313" key="2">
    <source>
        <dbReference type="Proteomes" id="UP001526143"/>
    </source>
</evidence>
<sequence>MRTDAQTTIWHGYERSLFPFLKVAIAMSVFNNRTQVIALMLFFTNA</sequence>
<dbReference type="RefSeq" id="WP_263744231.1">
    <property type="nucleotide sequence ID" value="NZ_JAOWRF010000065.1"/>
</dbReference>
<keyword evidence="2" id="KW-1185">Reference proteome</keyword>
<accession>A0ABT3AUD2</accession>
<dbReference type="EMBL" id="JAOWRF010000065">
    <property type="protein sequence ID" value="MCV3212722.1"/>
    <property type="molecule type" value="Genomic_DNA"/>
</dbReference>
<evidence type="ECO:0000313" key="1">
    <source>
        <dbReference type="EMBL" id="MCV3212722.1"/>
    </source>
</evidence>
<proteinExistence type="predicted"/>
<gene>
    <name evidence="1" type="ORF">OGM63_04135</name>
</gene>